<dbReference type="InterPro" id="IPR005495">
    <property type="entry name" value="LptG/LptF_permease"/>
</dbReference>
<evidence type="ECO:0000256" key="5">
    <source>
        <dbReference type="ARBA" id="ARBA00023136"/>
    </source>
</evidence>
<evidence type="ECO:0000256" key="2">
    <source>
        <dbReference type="ARBA" id="ARBA00022475"/>
    </source>
</evidence>
<dbReference type="Pfam" id="PF03739">
    <property type="entry name" value="LptF_LptG"/>
    <property type="match status" value="1"/>
</dbReference>
<keyword evidence="4" id="KW-1133">Transmembrane helix</keyword>
<comment type="subcellular location">
    <subcellularLocation>
        <location evidence="1">Cell membrane</location>
        <topology evidence="1">Multi-pass membrane protein</topology>
    </subcellularLocation>
</comment>
<dbReference type="PANTHER" id="PTHR33529:SF8">
    <property type="entry name" value="PERMEASE, YJGP_YJGQ FAMILY"/>
    <property type="match status" value="1"/>
</dbReference>
<keyword evidence="3" id="KW-0812">Transmembrane</keyword>
<gene>
    <name evidence="6" type="ORF">CGC56_01715</name>
</gene>
<evidence type="ECO:0000313" key="6">
    <source>
        <dbReference type="EMBL" id="ATA90997.1"/>
    </source>
</evidence>
<protein>
    <submittedName>
        <fullName evidence="6">YjgP/YjgQ family permease</fullName>
    </submittedName>
</protein>
<evidence type="ECO:0000256" key="3">
    <source>
        <dbReference type="ARBA" id="ARBA00022692"/>
    </source>
</evidence>
<evidence type="ECO:0000256" key="4">
    <source>
        <dbReference type="ARBA" id="ARBA00022989"/>
    </source>
</evidence>
<name>A0A0B7I9V7_9FLAO</name>
<dbReference type="RefSeq" id="WP_044729664.1">
    <property type="nucleotide sequence ID" value="NZ_BOQI01000004.1"/>
</dbReference>
<reference evidence="7" key="1">
    <citation type="submission" date="2017-06" db="EMBL/GenBank/DDBJ databases">
        <title>Capnocytophaga spp. assemblies.</title>
        <authorList>
            <person name="Gulvik C.A."/>
        </authorList>
    </citation>
    <scope>NUCLEOTIDE SEQUENCE [LARGE SCALE GENOMIC DNA]</scope>
    <source>
        <strain evidence="7">H5594</strain>
    </source>
</reference>
<sequence length="357" mass="41323">MKILDWYILKRYLMTFFVMMLLFIPIGIMVDLSEKVDKMLDNKAPLAEILTYYSAFTIYFANILFPIFLFLSIIWFTSKLANNTEIIAILSSGISFTRFLRPYFIGACIISIIVFFMGMFIVPEASKIYNSFYDKYLSKKQSTESLFNQFSENEYLYVSSFDYERVQGNDFSVEQFDGVHLKTKITASSIKWIENDSVNTYRLTNYVKRTIGKDNDSIETKRELDTLFTFKVEDLMPVKYAAETKNIFELDKFIEREKMKGSPNINRYLLVKYRRWGLVVTAFILTIIGVAVSSVKRRGGMGVNLAFGILIGFSFVFFDRVFGILAEKSGITPLMAVIIPNLIFLTLAIYLLRTAKR</sequence>
<proteinExistence type="predicted"/>
<dbReference type="AlphaFoldDB" id="A0A0B7I9V7"/>
<keyword evidence="5" id="KW-0472">Membrane</keyword>
<dbReference type="GO" id="GO:0043190">
    <property type="term" value="C:ATP-binding cassette (ABC) transporter complex"/>
    <property type="evidence" value="ECO:0007669"/>
    <property type="project" value="TreeGrafter"/>
</dbReference>
<keyword evidence="2" id="KW-1003">Cell membrane</keyword>
<dbReference type="Proteomes" id="UP000243136">
    <property type="component" value="Chromosome"/>
</dbReference>
<organism evidence="6 7">
    <name type="scientific">Capnocytophaga canimorsus</name>
    <dbReference type="NCBI Taxonomy" id="28188"/>
    <lineage>
        <taxon>Bacteria</taxon>
        <taxon>Pseudomonadati</taxon>
        <taxon>Bacteroidota</taxon>
        <taxon>Flavobacteriia</taxon>
        <taxon>Flavobacteriales</taxon>
        <taxon>Flavobacteriaceae</taxon>
        <taxon>Capnocytophaga</taxon>
    </lineage>
</organism>
<evidence type="ECO:0000313" key="7">
    <source>
        <dbReference type="Proteomes" id="UP000243136"/>
    </source>
</evidence>
<dbReference type="PANTHER" id="PTHR33529">
    <property type="entry name" value="SLR0882 PROTEIN-RELATED"/>
    <property type="match status" value="1"/>
</dbReference>
<dbReference type="GO" id="GO:0015920">
    <property type="term" value="P:lipopolysaccharide transport"/>
    <property type="evidence" value="ECO:0007669"/>
    <property type="project" value="TreeGrafter"/>
</dbReference>
<dbReference type="EMBL" id="CP022388">
    <property type="protein sequence ID" value="ATA90997.1"/>
    <property type="molecule type" value="Genomic_DNA"/>
</dbReference>
<evidence type="ECO:0000256" key="1">
    <source>
        <dbReference type="ARBA" id="ARBA00004651"/>
    </source>
</evidence>
<accession>A0A0B7I9V7</accession>